<evidence type="ECO:0000313" key="2">
    <source>
        <dbReference type="EMBL" id="KAH9365048.1"/>
    </source>
</evidence>
<dbReference type="InterPro" id="IPR036880">
    <property type="entry name" value="Kunitz_BPTI_sf"/>
</dbReference>
<evidence type="ECO:0000313" key="3">
    <source>
        <dbReference type="Proteomes" id="UP000821853"/>
    </source>
</evidence>
<accession>A0A9J6FRZ9</accession>
<dbReference type="GO" id="GO:0004867">
    <property type="term" value="F:serine-type endopeptidase inhibitor activity"/>
    <property type="evidence" value="ECO:0007669"/>
    <property type="project" value="InterPro"/>
</dbReference>
<name>A0A9J6FRZ9_HAELO</name>
<dbReference type="SUPFAM" id="SSF57362">
    <property type="entry name" value="BPTI-like"/>
    <property type="match status" value="1"/>
</dbReference>
<dbReference type="Proteomes" id="UP000821853">
    <property type="component" value="Unassembled WGS sequence"/>
</dbReference>
<evidence type="ECO:0000256" key="1">
    <source>
        <dbReference type="SAM" id="MobiDB-lite"/>
    </source>
</evidence>
<dbReference type="OrthoDB" id="6483258at2759"/>
<dbReference type="EMBL" id="JABSTR010000003">
    <property type="protein sequence ID" value="KAH9365048.1"/>
    <property type="molecule type" value="Genomic_DNA"/>
</dbReference>
<keyword evidence="3" id="KW-1185">Reference proteome</keyword>
<sequence length="251" mass="27709">MVRRNTRRAALSRTSLSESTDEILSAWKRQFERGSTASESTSSNDRGHKAQRCHRPLPSFEVSVDDEQGVPGHRRGAVDVEGQLCNHSPKPFRVESGLPESCVHSGAPAERCLDTPIFSSCGRDDVTVKLWYFNGHTCSAWTFPMGKCPGNQTGLFATFADCLERCVKRPGGRRLCGSTAPAPSNDRTCDVRELRYPFFAHRVGKHVRCLAAPVTSPAKHRCLVGTNRFATRAACERTCITHSTYDEALVP</sequence>
<comment type="caution">
    <text evidence="2">The sequence shown here is derived from an EMBL/GenBank/DDBJ whole genome shotgun (WGS) entry which is preliminary data.</text>
</comment>
<dbReference type="Gene3D" id="4.10.410.10">
    <property type="entry name" value="Pancreatic trypsin inhibitor Kunitz domain"/>
    <property type="match status" value="1"/>
</dbReference>
<feature type="compositionally biased region" description="Polar residues" evidence="1">
    <location>
        <begin position="33"/>
        <end position="44"/>
    </location>
</feature>
<proteinExistence type="predicted"/>
<dbReference type="VEuPathDB" id="VectorBase:HLOH_041710"/>
<feature type="region of interest" description="Disordered" evidence="1">
    <location>
        <begin position="32"/>
        <end position="57"/>
    </location>
</feature>
<reference evidence="2 3" key="1">
    <citation type="journal article" date="2020" name="Cell">
        <title>Large-Scale Comparative Analyses of Tick Genomes Elucidate Their Genetic Diversity and Vector Capacities.</title>
        <authorList>
            <consortium name="Tick Genome and Microbiome Consortium (TIGMIC)"/>
            <person name="Jia N."/>
            <person name="Wang J."/>
            <person name="Shi W."/>
            <person name="Du L."/>
            <person name="Sun Y."/>
            <person name="Zhan W."/>
            <person name="Jiang J.F."/>
            <person name="Wang Q."/>
            <person name="Zhang B."/>
            <person name="Ji P."/>
            <person name="Bell-Sakyi L."/>
            <person name="Cui X.M."/>
            <person name="Yuan T.T."/>
            <person name="Jiang B.G."/>
            <person name="Yang W.F."/>
            <person name="Lam T.T."/>
            <person name="Chang Q.C."/>
            <person name="Ding S.J."/>
            <person name="Wang X.J."/>
            <person name="Zhu J.G."/>
            <person name="Ruan X.D."/>
            <person name="Zhao L."/>
            <person name="Wei J.T."/>
            <person name="Ye R.Z."/>
            <person name="Que T.C."/>
            <person name="Du C.H."/>
            <person name="Zhou Y.H."/>
            <person name="Cheng J.X."/>
            <person name="Dai P.F."/>
            <person name="Guo W.B."/>
            <person name="Han X.H."/>
            <person name="Huang E.J."/>
            <person name="Li L.F."/>
            <person name="Wei W."/>
            <person name="Gao Y.C."/>
            <person name="Liu J.Z."/>
            <person name="Shao H.Z."/>
            <person name="Wang X."/>
            <person name="Wang C.C."/>
            <person name="Yang T.C."/>
            <person name="Huo Q.B."/>
            <person name="Li W."/>
            <person name="Chen H.Y."/>
            <person name="Chen S.E."/>
            <person name="Zhou L.G."/>
            <person name="Ni X.B."/>
            <person name="Tian J.H."/>
            <person name="Sheng Y."/>
            <person name="Liu T."/>
            <person name="Pan Y.S."/>
            <person name="Xia L.Y."/>
            <person name="Li J."/>
            <person name="Zhao F."/>
            <person name="Cao W.C."/>
        </authorList>
    </citation>
    <scope>NUCLEOTIDE SEQUENCE [LARGE SCALE GENOMIC DNA]</scope>
    <source>
        <strain evidence="2">HaeL-2018</strain>
    </source>
</reference>
<protein>
    <submittedName>
        <fullName evidence="2">Uncharacterized protein</fullName>
    </submittedName>
</protein>
<dbReference type="AlphaFoldDB" id="A0A9J6FRZ9"/>
<organism evidence="2 3">
    <name type="scientific">Haemaphysalis longicornis</name>
    <name type="common">Bush tick</name>
    <dbReference type="NCBI Taxonomy" id="44386"/>
    <lineage>
        <taxon>Eukaryota</taxon>
        <taxon>Metazoa</taxon>
        <taxon>Ecdysozoa</taxon>
        <taxon>Arthropoda</taxon>
        <taxon>Chelicerata</taxon>
        <taxon>Arachnida</taxon>
        <taxon>Acari</taxon>
        <taxon>Parasitiformes</taxon>
        <taxon>Ixodida</taxon>
        <taxon>Ixodoidea</taxon>
        <taxon>Ixodidae</taxon>
        <taxon>Haemaphysalinae</taxon>
        <taxon>Haemaphysalis</taxon>
    </lineage>
</organism>
<gene>
    <name evidence="2" type="ORF">HPB48_007771</name>
</gene>